<protein>
    <submittedName>
        <fullName evidence="1">Uncharacterized protein</fullName>
    </submittedName>
</protein>
<sequence length="114" mass="13173">MNAARTCRSKTVQRLARNVTRTKNAPKTKKKKKIKKKNDVYVNVLDNSVRSRIYKYFNKSDHHPSVTRAGDSEWFPVGFSFLPSASAHPSTNARVEYPRGQYRTPNTIYINRTL</sequence>
<reference evidence="1" key="1">
    <citation type="submission" date="2018-04" db="EMBL/GenBank/DDBJ databases">
        <title>Transcriptome assembly of Sipha flava.</title>
        <authorList>
            <person name="Scully E.D."/>
            <person name="Geib S.M."/>
            <person name="Palmer N.A."/>
            <person name="Koch K."/>
            <person name="Bradshaw J."/>
            <person name="Heng-Moss T."/>
            <person name="Sarath G."/>
        </authorList>
    </citation>
    <scope>NUCLEOTIDE SEQUENCE</scope>
</reference>
<organism evidence="1">
    <name type="scientific">Sipha flava</name>
    <name type="common">yellow sugarcane aphid</name>
    <dbReference type="NCBI Taxonomy" id="143950"/>
    <lineage>
        <taxon>Eukaryota</taxon>
        <taxon>Metazoa</taxon>
        <taxon>Ecdysozoa</taxon>
        <taxon>Arthropoda</taxon>
        <taxon>Hexapoda</taxon>
        <taxon>Insecta</taxon>
        <taxon>Pterygota</taxon>
        <taxon>Neoptera</taxon>
        <taxon>Paraneoptera</taxon>
        <taxon>Hemiptera</taxon>
        <taxon>Sternorrhyncha</taxon>
        <taxon>Aphidomorpha</taxon>
        <taxon>Aphidoidea</taxon>
        <taxon>Aphididae</taxon>
        <taxon>Sipha</taxon>
    </lineage>
</organism>
<dbReference type="AlphaFoldDB" id="A0A2S2QB43"/>
<proteinExistence type="predicted"/>
<accession>A0A2S2QB43</accession>
<gene>
    <name evidence="1" type="ORF">g.55016</name>
</gene>
<name>A0A2S2QB43_9HEMI</name>
<dbReference type="EMBL" id="GGMS01005209">
    <property type="protein sequence ID" value="MBY74412.1"/>
    <property type="molecule type" value="Transcribed_RNA"/>
</dbReference>
<evidence type="ECO:0000313" key="1">
    <source>
        <dbReference type="EMBL" id="MBY74412.1"/>
    </source>
</evidence>